<evidence type="ECO:0000313" key="3">
    <source>
        <dbReference type="Proteomes" id="UP001385951"/>
    </source>
</evidence>
<organism evidence="2 3">
    <name type="scientific">Cerrena zonata</name>
    <dbReference type="NCBI Taxonomy" id="2478898"/>
    <lineage>
        <taxon>Eukaryota</taxon>
        <taxon>Fungi</taxon>
        <taxon>Dikarya</taxon>
        <taxon>Basidiomycota</taxon>
        <taxon>Agaricomycotina</taxon>
        <taxon>Agaricomycetes</taxon>
        <taxon>Polyporales</taxon>
        <taxon>Cerrenaceae</taxon>
        <taxon>Cerrena</taxon>
    </lineage>
</organism>
<keyword evidence="3" id="KW-1185">Reference proteome</keyword>
<dbReference type="Gene3D" id="1.10.8.10">
    <property type="entry name" value="DNA helicase RuvA subunit, C-terminal domain"/>
    <property type="match status" value="1"/>
</dbReference>
<reference evidence="2 3" key="1">
    <citation type="submission" date="2022-09" db="EMBL/GenBank/DDBJ databases">
        <authorList>
            <person name="Palmer J.M."/>
        </authorList>
    </citation>
    <scope>NUCLEOTIDE SEQUENCE [LARGE SCALE GENOMIC DNA]</scope>
    <source>
        <strain evidence="2 3">DSM 7382</strain>
    </source>
</reference>
<accession>A0AAW0GMC6</accession>
<dbReference type="InterPro" id="IPR044034">
    <property type="entry name" value="NAC-like_UBA"/>
</dbReference>
<dbReference type="CDD" id="cd14361">
    <property type="entry name" value="UBA_HYPK"/>
    <property type="match status" value="1"/>
</dbReference>
<evidence type="ECO:0000313" key="2">
    <source>
        <dbReference type="EMBL" id="KAK7693911.1"/>
    </source>
</evidence>
<gene>
    <name evidence="2" type="ORF">QCA50_003485</name>
</gene>
<protein>
    <recommendedName>
        <fullName evidence="1">Nascent polypeptide-associated complex subunit alpha-like UBA domain-containing protein</fullName>
    </recommendedName>
</protein>
<dbReference type="AlphaFoldDB" id="A0AAW0GMC6"/>
<dbReference type="Proteomes" id="UP001385951">
    <property type="component" value="Unassembled WGS sequence"/>
</dbReference>
<evidence type="ECO:0000259" key="1">
    <source>
        <dbReference type="Pfam" id="PF19026"/>
    </source>
</evidence>
<dbReference type="EMBL" id="JASBNA010000003">
    <property type="protein sequence ID" value="KAK7693911.1"/>
    <property type="molecule type" value="Genomic_DNA"/>
</dbReference>
<comment type="caution">
    <text evidence="2">The sequence shown here is derived from an EMBL/GenBank/DDBJ whole genome shotgun (WGS) entry which is preliminary data.</text>
</comment>
<feature type="domain" description="Nascent polypeptide-associated complex subunit alpha-like UBA" evidence="1">
    <location>
        <begin position="52"/>
        <end position="90"/>
    </location>
</feature>
<sequence length="92" mass="10368">MSRSNGRPEPEVIIEFADGMSYNKIKLEEAYRTGGILEKPIKHVSKETRPVLKKDDIDLIVHELDVSRAQAEKALIENAGNIKRALEKLIQA</sequence>
<name>A0AAW0GMC6_9APHY</name>
<dbReference type="Pfam" id="PF19026">
    <property type="entry name" value="UBA_HYPK"/>
    <property type="match status" value="1"/>
</dbReference>
<proteinExistence type="predicted"/>
<dbReference type="InterPro" id="IPR038922">
    <property type="entry name" value="HYPK_UBA"/>
</dbReference>